<evidence type="ECO:0000313" key="2">
    <source>
        <dbReference type="EMBL" id="CAK9199927.1"/>
    </source>
</evidence>
<name>A0ABP0TM16_9BRYO</name>
<protein>
    <submittedName>
        <fullName evidence="2">Uncharacterized protein</fullName>
    </submittedName>
</protein>
<sequence length="121" mass="13073">MKSWQAVYKADDIQASGKILPSARAEEMQLQQEAGLTGYKNISINRKRLSIYSNLGPHIHGDGGNSKYTPPPPPPPPPPPRQTTQDQQLLMHSFGVPTNGGPRNLSRTKAGSGRSSSSWGP</sequence>
<dbReference type="EMBL" id="OZ019904">
    <property type="protein sequence ID" value="CAK9199927.1"/>
    <property type="molecule type" value="Genomic_DNA"/>
</dbReference>
<gene>
    <name evidence="2" type="ORF">CSSPTR1EN2_LOCUS5181</name>
</gene>
<feature type="compositionally biased region" description="Polar residues" evidence="1">
    <location>
        <begin position="105"/>
        <end position="121"/>
    </location>
</feature>
<feature type="compositionally biased region" description="Pro residues" evidence="1">
    <location>
        <begin position="69"/>
        <end position="81"/>
    </location>
</feature>
<evidence type="ECO:0000313" key="3">
    <source>
        <dbReference type="Proteomes" id="UP001497512"/>
    </source>
</evidence>
<proteinExistence type="predicted"/>
<reference evidence="2" key="1">
    <citation type="submission" date="2024-02" db="EMBL/GenBank/DDBJ databases">
        <authorList>
            <consortium name="ELIXIR-Norway"/>
            <consortium name="Elixir Norway"/>
        </authorList>
    </citation>
    <scope>NUCLEOTIDE SEQUENCE</scope>
</reference>
<organism evidence="2 3">
    <name type="scientific">Sphagnum troendelagicum</name>
    <dbReference type="NCBI Taxonomy" id="128251"/>
    <lineage>
        <taxon>Eukaryota</taxon>
        <taxon>Viridiplantae</taxon>
        <taxon>Streptophyta</taxon>
        <taxon>Embryophyta</taxon>
        <taxon>Bryophyta</taxon>
        <taxon>Sphagnophytina</taxon>
        <taxon>Sphagnopsida</taxon>
        <taxon>Sphagnales</taxon>
        <taxon>Sphagnaceae</taxon>
        <taxon>Sphagnum</taxon>
    </lineage>
</organism>
<accession>A0ABP0TM16</accession>
<dbReference type="Proteomes" id="UP001497512">
    <property type="component" value="Chromosome 12"/>
</dbReference>
<keyword evidence="3" id="KW-1185">Reference proteome</keyword>
<evidence type="ECO:0000256" key="1">
    <source>
        <dbReference type="SAM" id="MobiDB-lite"/>
    </source>
</evidence>
<feature type="region of interest" description="Disordered" evidence="1">
    <location>
        <begin position="54"/>
        <end position="121"/>
    </location>
</feature>